<dbReference type="AlphaFoldDB" id="A0A2T3ZWM3"/>
<dbReference type="EMBL" id="KZ679694">
    <property type="protein sequence ID" value="PTB49178.1"/>
    <property type="molecule type" value="Genomic_DNA"/>
</dbReference>
<name>A0A2T3ZWM3_TRIHA</name>
<evidence type="ECO:0000256" key="1">
    <source>
        <dbReference type="SAM" id="Phobius"/>
    </source>
</evidence>
<dbReference type="GeneID" id="36622847"/>
<dbReference type="Proteomes" id="UP000241690">
    <property type="component" value="Unassembled WGS sequence"/>
</dbReference>
<keyword evidence="1" id="KW-0472">Membrane</keyword>
<evidence type="ECO:0000313" key="3">
    <source>
        <dbReference type="Proteomes" id="UP000241690"/>
    </source>
</evidence>
<evidence type="ECO:0000313" key="2">
    <source>
        <dbReference type="EMBL" id="PTB49178.1"/>
    </source>
</evidence>
<feature type="transmembrane region" description="Helical" evidence="1">
    <location>
        <begin position="94"/>
        <end position="112"/>
    </location>
</feature>
<accession>A0A2T3ZWM3</accession>
<reference evidence="2 3" key="1">
    <citation type="submission" date="2016-07" db="EMBL/GenBank/DDBJ databases">
        <title>Multiple horizontal gene transfer events from other fungi enriched the ability of initially mycotrophic Trichoderma (Ascomycota) to feed on dead plant biomass.</title>
        <authorList>
            <consortium name="DOE Joint Genome Institute"/>
            <person name="Aerts A."/>
            <person name="Atanasova L."/>
            <person name="Chenthamara K."/>
            <person name="Zhang J."/>
            <person name="Grujic M."/>
            <person name="Henrissat B."/>
            <person name="Kuo A."/>
            <person name="Salamov A."/>
            <person name="Lipzen A."/>
            <person name="Labutti K."/>
            <person name="Barry K."/>
            <person name="Miao Y."/>
            <person name="Rahimi M.J."/>
            <person name="Shen Q."/>
            <person name="Grigoriev I.V."/>
            <person name="Kubicek C.P."/>
            <person name="Druzhinina I.S."/>
        </authorList>
    </citation>
    <scope>NUCLEOTIDE SEQUENCE [LARGE SCALE GENOMIC DNA]</scope>
    <source>
        <strain evidence="2 3">CBS 226.95</strain>
    </source>
</reference>
<dbReference type="RefSeq" id="XP_024768855.1">
    <property type="nucleotide sequence ID" value="XM_024914282.1"/>
</dbReference>
<keyword evidence="1" id="KW-1133">Transmembrane helix</keyword>
<protein>
    <submittedName>
        <fullName evidence="2">Uncharacterized protein</fullName>
    </submittedName>
</protein>
<keyword evidence="1" id="KW-0812">Transmembrane</keyword>
<sequence length="225" mass="24852">MHARYMQTLCKQVSSTVSTHLASCEPVTTQRHPGVIRYTGGNGNGRLRKLGVMEIESSGRLSACGVSRWPTGTRCGASPGRAEYIGELAFYPRLVWLLGLCPALVASLALSIRFPICWRWVIVELQAGPMHWQGTRTVLYTSVAVPAQCLHASSAASNRTDRIGGDENFFRHGFGLAIGAATQSCWRRRLGRRRQPHCASWSSRQGHWPATRFRHAGIELLALIL</sequence>
<gene>
    <name evidence="2" type="ORF">M431DRAFT_318424</name>
</gene>
<organism evidence="2 3">
    <name type="scientific">Trichoderma harzianum CBS 226.95</name>
    <dbReference type="NCBI Taxonomy" id="983964"/>
    <lineage>
        <taxon>Eukaryota</taxon>
        <taxon>Fungi</taxon>
        <taxon>Dikarya</taxon>
        <taxon>Ascomycota</taxon>
        <taxon>Pezizomycotina</taxon>
        <taxon>Sordariomycetes</taxon>
        <taxon>Hypocreomycetidae</taxon>
        <taxon>Hypocreales</taxon>
        <taxon>Hypocreaceae</taxon>
        <taxon>Trichoderma</taxon>
    </lineage>
</organism>
<keyword evidence="3" id="KW-1185">Reference proteome</keyword>
<proteinExistence type="predicted"/>